<evidence type="ECO:0000256" key="4">
    <source>
        <dbReference type="ARBA" id="ARBA00035204"/>
    </source>
</evidence>
<dbReference type="Pfam" id="PF00831">
    <property type="entry name" value="Ribosomal_L29"/>
    <property type="match status" value="1"/>
</dbReference>
<keyword evidence="3 5" id="KW-0687">Ribonucleoprotein</keyword>
<evidence type="ECO:0000256" key="5">
    <source>
        <dbReference type="HAMAP-Rule" id="MF_00374"/>
    </source>
</evidence>
<sequence length="69" mass="8306">MKVTEYRKELREKSEDELRSELTENYKEQFKLRMQQSADQMTAPSEMKRVRRQIARIKTILSEKKVAGE</sequence>
<accession>A0A6S6UHN8</accession>
<gene>
    <name evidence="5" type="primary">rpmC</name>
    <name evidence="6" type="ORF">HELGO_WM22602</name>
</gene>
<dbReference type="HAMAP" id="MF_00374">
    <property type="entry name" value="Ribosomal_uL29"/>
    <property type="match status" value="1"/>
</dbReference>
<name>A0A6S6UHN8_9GAMM</name>
<keyword evidence="2 5" id="KW-0689">Ribosomal protein</keyword>
<dbReference type="SUPFAM" id="SSF46561">
    <property type="entry name" value="Ribosomal protein L29 (L29p)"/>
    <property type="match status" value="1"/>
</dbReference>
<comment type="similarity">
    <text evidence="1 5">Belongs to the universal ribosomal protein uL29 family.</text>
</comment>
<dbReference type="EMBL" id="CACVAT010000529">
    <property type="protein sequence ID" value="CAA6829514.1"/>
    <property type="molecule type" value="Genomic_DNA"/>
</dbReference>
<dbReference type="CDD" id="cd00427">
    <property type="entry name" value="Ribosomal_L29_HIP"/>
    <property type="match status" value="1"/>
</dbReference>
<organism evidence="6">
    <name type="scientific">uncultured Thiotrichaceae bacterium</name>
    <dbReference type="NCBI Taxonomy" id="298394"/>
    <lineage>
        <taxon>Bacteria</taxon>
        <taxon>Pseudomonadati</taxon>
        <taxon>Pseudomonadota</taxon>
        <taxon>Gammaproteobacteria</taxon>
        <taxon>Thiotrichales</taxon>
        <taxon>Thiotrichaceae</taxon>
        <taxon>environmental samples</taxon>
    </lineage>
</organism>
<dbReference type="AlphaFoldDB" id="A0A6S6UHN8"/>
<dbReference type="InterPro" id="IPR001854">
    <property type="entry name" value="Ribosomal_uL29"/>
</dbReference>
<dbReference type="GO" id="GO:0003735">
    <property type="term" value="F:structural constituent of ribosome"/>
    <property type="evidence" value="ECO:0007669"/>
    <property type="project" value="InterPro"/>
</dbReference>
<reference evidence="6" key="1">
    <citation type="submission" date="2020-01" db="EMBL/GenBank/DDBJ databases">
        <authorList>
            <person name="Meier V. D."/>
            <person name="Meier V D."/>
        </authorList>
    </citation>
    <scope>NUCLEOTIDE SEQUENCE</scope>
    <source>
        <strain evidence="6">HLG_WM_MAG_09</strain>
    </source>
</reference>
<dbReference type="PANTHER" id="PTHR10916:SF0">
    <property type="entry name" value="LARGE RIBOSOMAL SUBUNIT PROTEIN UL29C"/>
    <property type="match status" value="1"/>
</dbReference>
<dbReference type="NCBIfam" id="TIGR00012">
    <property type="entry name" value="L29"/>
    <property type="match status" value="1"/>
</dbReference>
<dbReference type="FunFam" id="1.10.287.310:FF:000001">
    <property type="entry name" value="50S ribosomal protein L29"/>
    <property type="match status" value="1"/>
</dbReference>
<evidence type="ECO:0000313" key="6">
    <source>
        <dbReference type="EMBL" id="CAA6829514.1"/>
    </source>
</evidence>
<dbReference type="GO" id="GO:0022625">
    <property type="term" value="C:cytosolic large ribosomal subunit"/>
    <property type="evidence" value="ECO:0007669"/>
    <property type="project" value="TreeGrafter"/>
</dbReference>
<evidence type="ECO:0000256" key="2">
    <source>
        <dbReference type="ARBA" id="ARBA00022980"/>
    </source>
</evidence>
<dbReference type="InterPro" id="IPR036049">
    <property type="entry name" value="Ribosomal_uL29_sf"/>
</dbReference>
<evidence type="ECO:0000256" key="1">
    <source>
        <dbReference type="ARBA" id="ARBA00009254"/>
    </source>
</evidence>
<dbReference type="PANTHER" id="PTHR10916">
    <property type="entry name" value="60S RIBOSOMAL PROTEIN L35/50S RIBOSOMAL PROTEIN L29"/>
    <property type="match status" value="1"/>
</dbReference>
<dbReference type="Gene3D" id="1.10.287.310">
    <property type="match status" value="1"/>
</dbReference>
<evidence type="ECO:0000256" key="3">
    <source>
        <dbReference type="ARBA" id="ARBA00023274"/>
    </source>
</evidence>
<dbReference type="InterPro" id="IPR050063">
    <property type="entry name" value="Ribosomal_protein_uL29"/>
</dbReference>
<protein>
    <recommendedName>
        <fullName evidence="4 5">Large ribosomal subunit protein uL29</fullName>
    </recommendedName>
</protein>
<dbReference type="GO" id="GO:0006412">
    <property type="term" value="P:translation"/>
    <property type="evidence" value="ECO:0007669"/>
    <property type="project" value="UniProtKB-UniRule"/>
</dbReference>
<proteinExistence type="inferred from homology"/>